<comment type="caution">
    <text evidence="5">The sequence shown here is derived from an EMBL/GenBank/DDBJ whole genome shotgun (WGS) entry which is preliminary data.</text>
</comment>
<name>A0A4R6TNW1_9FLAO</name>
<dbReference type="PANTHER" id="PTHR34698">
    <property type="entry name" value="5-OXOPROLINASE SUBUNIT B"/>
    <property type="match status" value="1"/>
</dbReference>
<dbReference type="RefSeq" id="WP_133644122.1">
    <property type="nucleotide sequence ID" value="NZ_SNYI01000002.1"/>
</dbReference>
<dbReference type="AlphaFoldDB" id="A0A4R6TNW1"/>
<keyword evidence="6" id="KW-1185">Reference proteome</keyword>
<gene>
    <name evidence="5" type="ORF">CLV82_1993</name>
</gene>
<dbReference type="GO" id="GO:0016787">
    <property type="term" value="F:hydrolase activity"/>
    <property type="evidence" value="ECO:0007669"/>
    <property type="project" value="UniProtKB-KW"/>
</dbReference>
<dbReference type="OrthoDB" id="9778567at2"/>
<dbReference type="InterPro" id="IPR003833">
    <property type="entry name" value="CT_C_D"/>
</dbReference>
<dbReference type="NCBIfam" id="TIGR00370">
    <property type="entry name" value="5-oxoprolinase subunit PxpB"/>
    <property type="match status" value="1"/>
</dbReference>
<dbReference type="Proteomes" id="UP000295468">
    <property type="component" value="Unassembled WGS sequence"/>
</dbReference>
<evidence type="ECO:0000259" key="4">
    <source>
        <dbReference type="SMART" id="SM00796"/>
    </source>
</evidence>
<dbReference type="GO" id="GO:0005524">
    <property type="term" value="F:ATP binding"/>
    <property type="evidence" value="ECO:0007669"/>
    <property type="project" value="UniProtKB-KW"/>
</dbReference>
<keyword evidence="3" id="KW-0067">ATP-binding</keyword>
<keyword evidence="1" id="KW-0547">Nucleotide-binding</keyword>
<organism evidence="5 6">
    <name type="scientific">Zeaxanthinibacter enoshimensis</name>
    <dbReference type="NCBI Taxonomy" id="392009"/>
    <lineage>
        <taxon>Bacteria</taxon>
        <taxon>Pseudomonadati</taxon>
        <taxon>Bacteroidota</taxon>
        <taxon>Flavobacteriia</taxon>
        <taxon>Flavobacteriales</taxon>
        <taxon>Flavobacteriaceae</taxon>
        <taxon>Zeaxanthinibacter</taxon>
    </lineage>
</organism>
<dbReference type="PANTHER" id="PTHR34698:SF2">
    <property type="entry name" value="5-OXOPROLINASE SUBUNIT B"/>
    <property type="match status" value="1"/>
</dbReference>
<evidence type="ECO:0000313" key="5">
    <source>
        <dbReference type="EMBL" id="TDQ31285.1"/>
    </source>
</evidence>
<dbReference type="SMART" id="SM00796">
    <property type="entry name" value="AHS1"/>
    <property type="match status" value="1"/>
</dbReference>
<dbReference type="InterPro" id="IPR029000">
    <property type="entry name" value="Cyclophilin-like_dom_sf"/>
</dbReference>
<dbReference type="SUPFAM" id="SSF160467">
    <property type="entry name" value="PH0987 N-terminal domain-like"/>
    <property type="match status" value="1"/>
</dbReference>
<dbReference type="Gene3D" id="2.40.100.10">
    <property type="entry name" value="Cyclophilin-like"/>
    <property type="match status" value="1"/>
</dbReference>
<evidence type="ECO:0000313" key="6">
    <source>
        <dbReference type="Proteomes" id="UP000295468"/>
    </source>
</evidence>
<sequence>MSKYPITIEPFGEYAMLIKWPEEVKEPILEDMLQFGNFLEQNCLKKGKWELVPAYHTMAVIRRIPIEDSANLKRELLQWYENATKAELPERYLWKLPVCYDEEFAPDLKEVSDKLGLSSEEVINMHTSSTYTVYGLGFLPGFMYLGGLPDSLQIPRREHPRMKVDAGSVGLAGQQTGIYPQESPGGWNIIGNCPIPSFDAKKEPPSFIKTGDKVRFYEITEGEYQLFKLESEVGIHQIEKIKLDADS</sequence>
<proteinExistence type="predicted"/>
<dbReference type="EMBL" id="SNYI01000002">
    <property type="protein sequence ID" value="TDQ31285.1"/>
    <property type="molecule type" value="Genomic_DNA"/>
</dbReference>
<dbReference type="Pfam" id="PF02682">
    <property type="entry name" value="CT_C_D"/>
    <property type="match status" value="1"/>
</dbReference>
<reference evidence="5 6" key="1">
    <citation type="submission" date="2019-03" db="EMBL/GenBank/DDBJ databases">
        <title>Genomic Encyclopedia of Archaeal and Bacterial Type Strains, Phase II (KMG-II): from individual species to whole genera.</title>
        <authorList>
            <person name="Goeker M."/>
        </authorList>
    </citation>
    <scope>NUCLEOTIDE SEQUENCE [LARGE SCALE GENOMIC DNA]</scope>
    <source>
        <strain evidence="5 6">DSM 18435</strain>
    </source>
</reference>
<dbReference type="SUPFAM" id="SSF50891">
    <property type="entry name" value="Cyclophilin-like"/>
    <property type="match status" value="1"/>
</dbReference>
<dbReference type="Gene3D" id="3.30.1360.40">
    <property type="match status" value="1"/>
</dbReference>
<protein>
    <submittedName>
        <fullName evidence="5">KipI family sensor histidine kinase inhibitor</fullName>
    </submittedName>
</protein>
<evidence type="ECO:0000256" key="3">
    <source>
        <dbReference type="ARBA" id="ARBA00022840"/>
    </source>
</evidence>
<accession>A0A4R6TNW1</accession>
<evidence type="ECO:0000256" key="2">
    <source>
        <dbReference type="ARBA" id="ARBA00022801"/>
    </source>
</evidence>
<feature type="domain" description="Carboxyltransferase" evidence="4">
    <location>
        <begin position="6"/>
        <end position="208"/>
    </location>
</feature>
<keyword evidence="2" id="KW-0378">Hydrolase</keyword>
<evidence type="ECO:0000256" key="1">
    <source>
        <dbReference type="ARBA" id="ARBA00022741"/>
    </source>
</evidence>
<dbReference type="InterPro" id="IPR010016">
    <property type="entry name" value="PxpB"/>
</dbReference>